<dbReference type="PANTHER" id="PTHR45138">
    <property type="entry name" value="REGULATORY COMPONENTS OF SENSORY TRANSDUCTION SYSTEM"/>
    <property type="match status" value="1"/>
</dbReference>
<keyword evidence="3 6" id="KW-0812">Transmembrane</keyword>
<keyword evidence="2" id="KW-1003">Cell membrane</keyword>
<evidence type="ECO:0000256" key="2">
    <source>
        <dbReference type="ARBA" id="ARBA00022475"/>
    </source>
</evidence>
<dbReference type="GO" id="GO:0043709">
    <property type="term" value="P:cell adhesion involved in single-species biofilm formation"/>
    <property type="evidence" value="ECO:0007669"/>
    <property type="project" value="TreeGrafter"/>
</dbReference>
<dbReference type="InterPro" id="IPR029787">
    <property type="entry name" value="Nucleotide_cyclase"/>
</dbReference>
<proteinExistence type="predicted"/>
<dbReference type="SUPFAM" id="SSF103190">
    <property type="entry name" value="Sensory domain-like"/>
    <property type="match status" value="2"/>
</dbReference>
<dbReference type="SMART" id="SM00267">
    <property type="entry name" value="GGDEF"/>
    <property type="match status" value="1"/>
</dbReference>
<dbReference type="FunFam" id="3.30.70.270:FF:000001">
    <property type="entry name" value="Diguanylate cyclase domain protein"/>
    <property type="match status" value="1"/>
</dbReference>
<comment type="caution">
    <text evidence="8">The sequence shown here is derived from an EMBL/GenBank/DDBJ whole genome shotgun (WGS) entry which is preliminary data.</text>
</comment>
<dbReference type="Proteomes" id="UP000266340">
    <property type="component" value="Unassembled WGS sequence"/>
</dbReference>
<dbReference type="InterPro" id="IPR029151">
    <property type="entry name" value="Sensor-like_sf"/>
</dbReference>
<evidence type="ECO:0000256" key="1">
    <source>
        <dbReference type="ARBA" id="ARBA00004651"/>
    </source>
</evidence>
<reference evidence="8 9" key="1">
    <citation type="submission" date="2018-09" db="EMBL/GenBank/DDBJ databases">
        <title>Cohnella cavernae sp. nov., isolated from a karst cave.</title>
        <authorList>
            <person name="Zhu H."/>
        </authorList>
    </citation>
    <scope>NUCLEOTIDE SEQUENCE [LARGE SCALE GENOMIC DNA]</scope>
    <source>
        <strain evidence="8 9">K2E09-144</strain>
    </source>
</reference>
<dbReference type="GO" id="GO:1902201">
    <property type="term" value="P:negative regulation of bacterial-type flagellum-dependent cell motility"/>
    <property type="evidence" value="ECO:0007669"/>
    <property type="project" value="TreeGrafter"/>
</dbReference>
<dbReference type="OrthoDB" id="9759607at2"/>
<dbReference type="GO" id="GO:0052621">
    <property type="term" value="F:diguanylate cyclase activity"/>
    <property type="evidence" value="ECO:0007669"/>
    <property type="project" value="TreeGrafter"/>
</dbReference>
<sequence>MSASRIRAKGIKLSVIISAIVLLSVAATFAFNTLVGYQTQKRSLYNNTLDLNRITANEMSRTTNTIILSMKDAMKTAAAHFADSYDNEKTIQTEMDFFQKSVPYFNSVALVNEQGRLAARSPEKKSVVGERLVSDAAQQALKLKTPLISEPYTTTTTKRLIVLVSHPIFDSTGHYRGFIAGTIYLQEPNVFQNILGNQAQTENGSYYYVVDSSGILIYHPEMSRIGEKVTENPVVKKIMTGQNGQTAVTNTKGTRYLAGFSIVPSVGWGIVSQTPASNVTKSATEIVAHMAAISAPLVILLLLLVIWISHRLTYPLNRLAYWASKFNRGEGVAPAIPPAKNWNYEANELYRTVSEAFRIMGRRTQELSLEVNTDPLTGLANRRFLDAIVSQWIEEKVPFAVVMLDLDHFKSVNDTYGHQMGDDVLRFLAVWLNSEKREIDYGCRYGGEEFTLLMPYADEEMAFLVAERIRLHMRDEINPIGKPVTLSLGISSFPYSAQDAASLFGQADEALYDAKQNGRNRTVIYRAEKGKSEPQ</sequence>
<dbReference type="GO" id="GO:0005886">
    <property type="term" value="C:plasma membrane"/>
    <property type="evidence" value="ECO:0007669"/>
    <property type="project" value="UniProtKB-SubCell"/>
</dbReference>
<organism evidence="8 9">
    <name type="scientific">Cohnella faecalis</name>
    <dbReference type="NCBI Taxonomy" id="2315694"/>
    <lineage>
        <taxon>Bacteria</taxon>
        <taxon>Bacillati</taxon>
        <taxon>Bacillota</taxon>
        <taxon>Bacilli</taxon>
        <taxon>Bacillales</taxon>
        <taxon>Paenibacillaceae</taxon>
        <taxon>Cohnella</taxon>
    </lineage>
</organism>
<dbReference type="Pfam" id="PF02743">
    <property type="entry name" value="dCache_1"/>
    <property type="match status" value="1"/>
</dbReference>
<dbReference type="CDD" id="cd12912">
    <property type="entry name" value="PDC2_MCP_like"/>
    <property type="match status" value="1"/>
</dbReference>
<dbReference type="CDD" id="cd18773">
    <property type="entry name" value="PDC1_HK_sensor"/>
    <property type="match status" value="1"/>
</dbReference>
<dbReference type="PROSITE" id="PS50887">
    <property type="entry name" value="GGDEF"/>
    <property type="match status" value="1"/>
</dbReference>
<dbReference type="NCBIfam" id="TIGR00254">
    <property type="entry name" value="GGDEF"/>
    <property type="match status" value="1"/>
</dbReference>
<dbReference type="InterPro" id="IPR033479">
    <property type="entry name" value="dCache_1"/>
</dbReference>
<evidence type="ECO:0000313" key="8">
    <source>
        <dbReference type="EMBL" id="RIE02315.1"/>
    </source>
</evidence>
<dbReference type="Gene3D" id="3.30.70.270">
    <property type="match status" value="1"/>
</dbReference>
<evidence type="ECO:0000256" key="6">
    <source>
        <dbReference type="SAM" id="Phobius"/>
    </source>
</evidence>
<dbReference type="Gene3D" id="3.30.450.20">
    <property type="entry name" value="PAS domain"/>
    <property type="match status" value="2"/>
</dbReference>
<dbReference type="Pfam" id="PF00990">
    <property type="entry name" value="GGDEF"/>
    <property type="match status" value="1"/>
</dbReference>
<keyword evidence="9" id="KW-1185">Reference proteome</keyword>
<dbReference type="InterPro" id="IPR050469">
    <property type="entry name" value="Diguanylate_Cyclase"/>
</dbReference>
<dbReference type="InterPro" id="IPR043128">
    <property type="entry name" value="Rev_trsase/Diguanyl_cyclase"/>
</dbReference>
<dbReference type="RefSeq" id="WP_119150356.1">
    <property type="nucleotide sequence ID" value="NZ_JBHSOV010000028.1"/>
</dbReference>
<feature type="domain" description="GGDEF" evidence="7">
    <location>
        <begin position="397"/>
        <end position="527"/>
    </location>
</feature>
<dbReference type="EMBL" id="QXJM01000039">
    <property type="protein sequence ID" value="RIE02315.1"/>
    <property type="molecule type" value="Genomic_DNA"/>
</dbReference>
<dbReference type="CDD" id="cd01949">
    <property type="entry name" value="GGDEF"/>
    <property type="match status" value="1"/>
</dbReference>
<evidence type="ECO:0000256" key="5">
    <source>
        <dbReference type="ARBA" id="ARBA00023136"/>
    </source>
</evidence>
<evidence type="ECO:0000313" key="9">
    <source>
        <dbReference type="Proteomes" id="UP000266340"/>
    </source>
</evidence>
<comment type="subcellular location">
    <subcellularLocation>
        <location evidence="1">Cell membrane</location>
        <topology evidence="1">Multi-pass membrane protein</topology>
    </subcellularLocation>
</comment>
<gene>
    <name evidence="8" type="ORF">D3H35_16470</name>
</gene>
<dbReference type="InterPro" id="IPR000160">
    <property type="entry name" value="GGDEF_dom"/>
</dbReference>
<keyword evidence="5 6" id="KW-0472">Membrane</keyword>
<name>A0A398CIV5_9BACL</name>
<protein>
    <submittedName>
        <fullName evidence="8">GGDEF domain-containing protein</fullName>
    </submittedName>
</protein>
<accession>A0A398CIV5</accession>
<feature type="transmembrane region" description="Helical" evidence="6">
    <location>
        <begin position="286"/>
        <end position="308"/>
    </location>
</feature>
<evidence type="ECO:0000256" key="4">
    <source>
        <dbReference type="ARBA" id="ARBA00022989"/>
    </source>
</evidence>
<dbReference type="PANTHER" id="PTHR45138:SF9">
    <property type="entry name" value="DIGUANYLATE CYCLASE DGCM-RELATED"/>
    <property type="match status" value="1"/>
</dbReference>
<dbReference type="AlphaFoldDB" id="A0A398CIV5"/>
<dbReference type="SUPFAM" id="SSF55073">
    <property type="entry name" value="Nucleotide cyclase"/>
    <property type="match status" value="1"/>
</dbReference>
<keyword evidence="4 6" id="KW-1133">Transmembrane helix</keyword>
<evidence type="ECO:0000256" key="3">
    <source>
        <dbReference type="ARBA" id="ARBA00022692"/>
    </source>
</evidence>
<evidence type="ECO:0000259" key="7">
    <source>
        <dbReference type="PROSITE" id="PS50887"/>
    </source>
</evidence>